<dbReference type="PANTHER" id="PTHR34383:SF3">
    <property type="entry name" value="POLYPHOSPHATE:AMP PHOSPHOTRANSFERASE"/>
    <property type="match status" value="1"/>
</dbReference>
<proteinExistence type="predicted"/>
<dbReference type="PANTHER" id="PTHR34383">
    <property type="entry name" value="POLYPHOSPHATE:AMP PHOSPHOTRANSFERASE-RELATED"/>
    <property type="match status" value="1"/>
</dbReference>
<dbReference type="InterPro" id="IPR022488">
    <property type="entry name" value="PPK2-related"/>
</dbReference>
<dbReference type="SUPFAM" id="SSF52540">
    <property type="entry name" value="P-loop containing nucleoside triphosphate hydrolases"/>
    <property type="match status" value="1"/>
</dbReference>
<organism evidence="2">
    <name type="scientific">freshwater metagenome</name>
    <dbReference type="NCBI Taxonomy" id="449393"/>
    <lineage>
        <taxon>unclassified sequences</taxon>
        <taxon>metagenomes</taxon>
        <taxon>ecological metagenomes</taxon>
    </lineage>
</organism>
<dbReference type="Gene3D" id="3.40.50.300">
    <property type="entry name" value="P-loop containing nucleotide triphosphate hydrolases"/>
    <property type="match status" value="1"/>
</dbReference>
<dbReference type="EMBL" id="CAFBMK010000079">
    <property type="protein sequence ID" value="CAB4915621.1"/>
    <property type="molecule type" value="Genomic_DNA"/>
</dbReference>
<feature type="domain" description="Polyphosphate kinase-2-related" evidence="1">
    <location>
        <begin position="52"/>
        <end position="247"/>
    </location>
</feature>
<accession>A0A6J7H3X6</accession>
<dbReference type="AlphaFoldDB" id="A0A6J7H3X6"/>
<reference evidence="2" key="1">
    <citation type="submission" date="2020-05" db="EMBL/GenBank/DDBJ databases">
        <authorList>
            <person name="Chiriac C."/>
            <person name="Salcher M."/>
            <person name="Ghai R."/>
            <person name="Kavagutti S V."/>
        </authorList>
    </citation>
    <scope>NUCLEOTIDE SEQUENCE</scope>
</reference>
<dbReference type="InterPro" id="IPR027417">
    <property type="entry name" value="P-loop_NTPase"/>
</dbReference>
<dbReference type="Pfam" id="PF03976">
    <property type="entry name" value="PPK2"/>
    <property type="match status" value="1"/>
</dbReference>
<name>A0A6J7H3X6_9ZZZZ</name>
<gene>
    <name evidence="2" type="ORF">UFOPK3564_01543</name>
</gene>
<sequence>MGRLDELDLTLRLSRKEQDRRLEAAQTRLAQLRLALGGQTGPEGAEGHHPFGPPLLIVFEGWDASGKGGAIKRLVAPLDARHYRVAQFAAPTADELRHHWLHRFWMPLPGRGGMAIYDRTWYGRVLVERVEELTPELDWRRGYQEIREFERQLADDGTILVKFWLHVSDQEQLERFERRKNDPLKAWKLTEEDWRNRARREEYVAAVEEMVAETDSGYAPWDLIPADSKRWARVAVVETVIKRIEERCETLGFVLPPPAGTKDEEAGES</sequence>
<evidence type="ECO:0000259" key="1">
    <source>
        <dbReference type="Pfam" id="PF03976"/>
    </source>
</evidence>
<evidence type="ECO:0000313" key="2">
    <source>
        <dbReference type="EMBL" id="CAB4915621.1"/>
    </source>
</evidence>
<protein>
    <submittedName>
        <fullName evidence="2">Unannotated protein</fullName>
    </submittedName>
</protein>